<feature type="domain" description="Fibronectin type-III" evidence="9">
    <location>
        <begin position="534"/>
        <end position="618"/>
    </location>
</feature>
<feature type="region of interest" description="Disordered" evidence="8">
    <location>
        <begin position="894"/>
        <end position="925"/>
    </location>
</feature>
<dbReference type="GO" id="GO:0005524">
    <property type="term" value="F:ATP binding"/>
    <property type="evidence" value="ECO:0007669"/>
    <property type="project" value="UniProtKB-KW"/>
</dbReference>
<accession>A0A7M7PQ60</accession>
<feature type="compositionally biased region" description="Basic residues" evidence="8">
    <location>
        <begin position="1256"/>
        <end position="1272"/>
    </location>
</feature>
<dbReference type="CDD" id="cd00063">
    <property type="entry name" value="FN3"/>
    <property type="match status" value="3"/>
</dbReference>
<organism evidence="10 11">
    <name type="scientific">Strongylocentrotus purpuratus</name>
    <name type="common">Purple sea urchin</name>
    <dbReference type="NCBI Taxonomy" id="7668"/>
    <lineage>
        <taxon>Eukaryota</taxon>
        <taxon>Metazoa</taxon>
        <taxon>Echinodermata</taxon>
        <taxon>Eleutherozoa</taxon>
        <taxon>Echinozoa</taxon>
        <taxon>Echinoidea</taxon>
        <taxon>Euechinoidea</taxon>
        <taxon>Echinacea</taxon>
        <taxon>Camarodonta</taxon>
        <taxon>Echinidea</taxon>
        <taxon>Strongylocentrotidae</taxon>
        <taxon>Strongylocentrotus</taxon>
    </lineage>
</organism>
<feature type="compositionally biased region" description="Polar residues" evidence="8">
    <location>
        <begin position="760"/>
        <end position="770"/>
    </location>
</feature>
<feature type="compositionally biased region" description="Basic and acidic residues" evidence="8">
    <location>
        <begin position="706"/>
        <end position="719"/>
    </location>
</feature>
<evidence type="ECO:0000256" key="8">
    <source>
        <dbReference type="SAM" id="MobiDB-lite"/>
    </source>
</evidence>
<dbReference type="InterPro" id="IPR050449">
    <property type="entry name" value="Ephrin_rcpt_TKs"/>
</dbReference>
<dbReference type="RefSeq" id="XP_030853424.1">
    <property type="nucleotide sequence ID" value="XM_030997564.1"/>
</dbReference>
<feature type="domain" description="Fibronectin type-III" evidence="9">
    <location>
        <begin position="357"/>
        <end position="442"/>
    </location>
</feature>
<dbReference type="Gene3D" id="1.25.10.10">
    <property type="entry name" value="Leucine-rich Repeat Variant"/>
    <property type="match status" value="1"/>
</dbReference>
<dbReference type="PANTHER" id="PTHR46877:SF14">
    <property type="entry name" value="RECEPTOR PROTEIN-TYROSINE KINASE"/>
    <property type="match status" value="1"/>
</dbReference>
<dbReference type="Gene3D" id="2.60.40.10">
    <property type="entry name" value="Immunoglobulins"/>
    <property type="match status" value="3"/>
</dbReference>
<feature type="compositionally biased region" description="Basic and acidic residues" evidence="8">
    <location>
        <begin position="822"/>
        <end position="836"/>
    </location>
</feature>
<dbReference type="FunFam" id="2.60.40.10:FF:002712">
    <property type="entry name" value="Predicted protein"/>
    <property type="match status" value="1"/>
</dbReference>
<evidence type="ECO:0000313" key="10">
    <source>
        <dbReference type="EnsemblMetazoa" id="XP_030853424"/>
    </source>
</evidence>
<evidence type="ECO:0000256" key="2">
    <source>
        <dbReference type="ARBA" id="ARBA00022692"/>
    </source>
</evidence>
<comment type="subcellular location">
    <subcellularLocation>
        <location evidence="1">Membrane</location>
        <topology evidence="1">Single-pass membrane protein</topology>
    </subcellularLocation>
</comment>
<dbReference type="InterPro" id="IPR016024">
    <property type="entry name" value="ARM-type_fold"/>
</dbReference>
<dbReference type="GO" id="GO:0005005">
    <property type="term" value="F:transmembrane-ephrin receptor activity"/>
    <property type="evidence" value="ECO:0000318"/>
    <property type="project" value="GO_Central"/>
</dbReference>
<evidence type="ECO:0000256" key="7">
    <source>
        <dbReference type="ARBA" id="ARBA00023170"/>
    </source>
</evidence>
<dbReference type="Proteomes" id="UP000007110">
    <property type="component" value="Unassembled WGS sequence"/>
</dbReference>
<feature type="compositionally biased region" description="Low complexity" evidence="8">
    <location>
        <begin position="678"/>
        <end position="691"/>
    </location>
</feature>
<feature type="region of interest" description="Disordered" evidence="8">
    <location>
        <begin position="1045"/>
        <end position="1075"/>
    </location>
</feature>
<dbReference type="InterPro" id="IPR036116">
    <property type="entry name" value="FN3_sf"/>
</dbReference>
<feature type="domain" description="Fibronectin type-III" evidence="9">
    <location>
        <begin position="446"/>
        <end position="531"/>
    </location>
</feature>
<feature type="region of interest" description="Disordered" evidence="8">
    <location>
        <begin position="517"/>
        <end position="542"/>
    </location>
</feature>
<dbReference type="GeneID" id="581522"/>
<dbReference type="PANTHER" id="PTHR46877">
    <property type="entry name" value="EPH RECEPTOR A5"/>
    <property type="match status" value="1"/>
</dbReference>
<feature type="compositionally biased region" description="Low complexity" evidence="8">
    <location>
        <begin position="1054"/>
        <end position="1067"/>
    </location>
</feature>
<dbReference type="EnsemblMetazoa" id="XM_030997564">
    <property type="protein sequence ID" value="XP_030853424"/>
    <property type="gene ID" value="LOC581522"/>
</dbReference>
<evidence type="ECO:0000256" key="5">
    <source>
        <dbReference type="ARBA" id="ARBA00022989"/>
    </source>
</evidence>
<evidence type="ECO:0000256" key="4">
    <source>
        <dbReference type="ARBA" id="ARBA00022840"/>
    </source>
</evidence>
<dbReference type="GO" id="GO:0007411">
    <property type="term" value="P:axon guidance"/>
    <property type="evidence" value="ECO:0000318"/>
    <property type="project" value="GO_Central"/>
</dbReference>
<dbReference type="GO" id="GO:0005886">
    <property type="term" value="C:plasma membrane"/>
    <property type="evidence" value="ECO:0000318"/>
    <property type="project" value="GO_Central"/>
</dbReference>
<feature type="compositionally biased region" description="Basic and acidic residues" evidence="8">
    <location>
        <begin position="1003"/>
        <end position="1017"/>
    </location>
</feature>
<feature type="region of interest" description="Disordered" evidence="8">
    <location>
        <begin position="1250"/>
        <end position="1281"/>
    </location>
</feature>
<keyword evidence="5" id="KW-1133">Transmembrane helix</keyword>
<feature type="compositionally biased region" description="Basic residues" evidence="8">
    <location>
        <begin position="652"/>
        <end position="667"/>
    </location>
</feature>
<dbReference type="Pfam" id="PF00041">
    <property type="entry name" value="fn3"/>
    <property type="match status" value="2"/>
</dbReference>
<reference evidence="10" key="2">
    <citation type="submission" date="2021-01" db="UniProtKB">
        <authorList>
            <consortium name="EnsemblMetazoa"/>
        </authorList>
    </citation>
    <scope>IDENTIFICATION</scope>
</reference>
<dbReference type="InterPro" id="IPR013783">
    <property type="entry name" value="Ig-like_fold"/>
</dbReference>
<dbReference type="InParanoid" id="A0A7M7PQ60"/>
<feature type="region of interest" description="Disordered" evidence="8">
    <location>
        <begin position="633"/>
        <end position="781"/>
    </location>
</feature>
<dbReference type="GO" id="GO:0030425">
    <property type="term" value="C:dendrite"/>
    <property type="evidence" value="ECO:0000318"/>
    <property type="project" value="GO_Central"/>
</dbReference>
<evidence type="ECO:0000256" key="1">
    <source>
        <dbReference type="ARBA" id="ARBA00004167"/>
    </source>
</evidence>
<dbReference type="GO" id="GO:0048013">
    <property type="term" value="P:ephrin receptor signaling pathway"/>
    <property type="evidence" value="ECO:0000318"/>
    <property type="project" value="GO_Central"/>
</dbReference>
<dbReference type="FunFam" id="2.60.40.10:FF:001030">
    <property type="entry name" value="Usherin"/>
    <property type="match status" value="1"/>
</dbReference>
<evidence type="ECO:0000259" key="9">
    <source>
        <dbReference type="PROSITE" id="PS50853"/>
    </source>
</evidence>
<dbReference type="KEGG" id="spu:581522"/>
<evidence type="ECO:0000313" key="11">
    <source>
        <dbReference type="Proteomes" id="UP000007110"/>
    </source>
</evidence>
<keyword evidence="11" id="KW-1185">Reference proteome</keyword>
<feature type="region of interest" description="Disordered" evidence="8">
    <location>
        <begin position="1133"/>
        <end position="1161"/>
    </location>
</feature>
<evidence type="ECO:0000256" key="6">
    <source>
        <dbReference type="ARBA" id="ARBA00023136"/>
    </source>
</evidence>
<keyword evidence="3" id="KW-0547">Nucleotide-binding</keyword>
<sequence length="1298" mass="143905">MTLNWRQDEYFESLLAQPEDPEAHRALELLVDDIHKDKEKTINAFISHYGSEDFLWGIVRLLAEKNARVAGNAAYIFGTLAEHDVGQLRVMSLVKGSSPHHILTDLTGMLSYDDTECVMNAAGTMGTLAESKAGRDWMLGDSCLDDLLRKVTSLLSSSNMWTASNAALVLARLSIAEQGCQRVLNHYSSLQILTKLVESLGMDEAGRGMNAAFAIGRLCDIDDGRLRLLNHRDSEKMLESLCCMLTSKDSGCGKNACYALSCLASSDQGHKRLLLHKNSDLMLHLLAQQLSNDDGETAWFAAMTLRTLAGKRQGVLRLRDHADVVPLLKQISLTPSVNPDLLEEVDLTLELLKHLARPEAPGLEVKGPHEIEVTWPVVELKSGSPVTYTLFCESKQVYHGPDTVQLVSNLRPFTKYSFKLQIHTEGDDSPHSNDCVAKTQDAVPDAPEALRILGITTSQIRLGWAPPQYNNGGLKGYVVYNGKHQVEMTSELNSIISGLAPKTTYELHVCACNHKGKGPKSSISATTEELGKHAPSKPTLTARGRSQIHVTWAPPDYPLGRIYRFEVTMNGKVVYSGRELSFTVKNLTPNTEYSFTVIAVTSEGKCESDPVKKKTGKDEYNVQSTAPVFFSHPTKVSLEAKPSNKAMERSHPRSLSRHSKKREHHLKPGSSPASFDTSISRPISAASSSWSGNHKKRSSRVRSARKQRESHQSSTDDARKNRHIAALKMLERGQKSSTGEESSEWSEEDQWKRLTHRQVAGSNHTTVNPSRHSEPKDEPEFLSVTVSYKDCSDDDALHREGATEKSASAESNEIRRKHKVSRKDVTFDDKVFSEKRDRRKQHPVGAHGEGLPSEGILEHFPADSVDRRALMRLSMSMKRQQTALGVEHEGLKYPGDVMSSHIPQRTGRLHHASKQDSNSKKQRQLESLAHGNRLSFNPSLAMQDLRLQENSNTSNNPTSGAGENKDFTLMANGCVVYQEKPDSAEKKEHPMRRKSSVQEDINDVEKLPDQLPDRSPRDVGSLRGSWNDVDRFGFSDSDNDVFDEAGGMVSGAPSLLDDNNNHNSNSSTRGDKSLSAINKGLKRDILSRNPLMDHALPSRSILADHGSFYQRTNTFISSHRPTLKKNLARLVAPGPHNMPPPSSAQTSTYDPEFPSNKKSGGGANSYQFIPTQFRTQPVNLPTPLLPRGNTLASLQDRILPANLRLARCYTSPEIDRAFVRKLEALSHLSSSPGAKSAPFCNDCGKESDPKPVSLRYSHKHESHALHGPRLRSGHSGMMSPPVARRHHRSFLQDHTHHH</sequence>
<dbReference type="SMART" id="SM00060">
    <property type="entry name" value="FN3"/>
    <property type="match status" value="3"/>
</dbReference>
<keyword evidence="4" id="KW-0067">ATP-binding</keyword>
<dbReference type="InterPro" id="IPR011989">
    <property type="entry name" value="ARM-like"/>
</dbReference>
<keyword evidence="6" id="KW-0472">Membrane</keyword>
<dbReference type="SUPFAM" id="SSF49265">
    <property type="entry name" value="Fibronectin type III"/>
    <property type="match status" value="2"/>
</dbReference>
<dbReference type="InterPro" id="IPR003961">
    <property type="entry name" value="FN3_dom"/>
</dbReference>
<reference evidence="11" key="1">
    <citation type="submission" date="2015-02" db="EMBL/GenBank/DDBJ databases">
        <title>Genome sequencing for Strongylocentrotus purpuratus.</title>
        <authorList>
            <person name="Murali S."/>
            <person name="Liu Y."/>
            <person name="Vee V."/>
            <person name="English A."/>
            <person name="Wang M."/>
            <person name="Skinner E."/>
            <person name="Han Y."/>
            <person name="Muzny D.M."/>
            <person name="Worley K.C."/>
            <person name="Gibbs R.A."/>
        </authorList>
    </citation>
    <scope>NUCLEOTIDE SEQUENCE</scope>
</reference>
<dbReference type="OrthoDB" id="10253954at2759"/>
<feature type="compositionally biased region" description="Basic residues" evidence="8">
    <location>
        <begin position="693"/>
        <end position="705"/>
    </location>
</feature>
<proteinExistence type="predicted"/>
<feature type="region of interest" description="Disordered" evidence="8">
    <location>
        <begin position="981"/>
        <end position="1022"/>
    </location>
</feature>
<dbReference type="PROSITE" id="PS50853">
    <property type="entry name" value="FN3"/>
    <property type="match status" value="3"/>
</dbReference>
<keyword evidence="2" id="KW-0812">Transmembrane</keyword>
<protein>
    <recommendedName>
        <fullName evidence="9">Fibronectin type-III domain-containing protein</fullName>
    </recommendedName>
</protein>
<keyword evidence="7" id="KW-0675">Receptor</keyword>
<name>A0A7M7PQ60_STRPU</name>
<dbReference type="SUPFAM" id="SSF48371">
    <property type="entry name" value="ARM repeat"/>
    <property type="match status" value="1"/>
</dbReference>
<feature type="region of interest" description="Disordered" evidence="8">
    <location>
        <begin position="799"/>
        <end position="856"/>
    </location>
</feature>
<evidence type="ECO:0000256" key="3">
    <source>
        <dbReference type="ARBA" id="ARBA00022741"/>
    </source>
</evidence>